<comment type="caution">
    <text evidence="2">The sequence shown here is derived from an EMBL/GenBank/DDBJ whole genome shotgun (WGS) entry which is preliminary data.</text>
</comment>
<proteinExistence type="predicted"/>
<dbReference type="OrthoDB" id="5073687at2759"/>
<accession>A0A8H4SY53</accession>
<reference evidence="2" key="1">
    <citation type="journal article" date="2020" name="BMC Genomics">
        <title>Correction to: Identification and distribution of gene clusters required for synthesis of sphingolipid metabolism inhibitors in diverse species of the filamentous fungus Fusarium.</title>
        <authorList>
            <person name="Kim H.S."/>
            <person name="Lohmar J.M."/>
            <person name="Busman M."/>
            <person name="Brown D.W."/>
            <person name="Naumann T.A."/>
            <person name="Divon H.H."/>
            <person name="Lysoe E."/>
            <person name="Uhlig S."/>
            <person name="Proctor R.H."/>
        </authorList>
    </citation>
    <scope>NUCLEOTIDE SEQUENCE</scope>
    <source>
        <strain evidence="2">NRRL 20472</strain>
    </source>
</reference>
<dbReference type="Proteomes" id="UP000622797">
    <property type="component" value="Unassembled WGS sequence"/>
</dbReference>
<dbReference type="AlphaFoldDB" id="A0A8H4SY53"/>
<gene>
    <name evidence="2" type="ORF">FSARC_13885</name>
</gene>
<evidence type="ECO:0000256" key="1">
    <source>
        <dbReference type="SAM" id="MobiDB-lite"/>
    </source>
</evidence>
<feature type="compositionally biased region" description="Polar residues" evidence="1">
    <location>
        <begin position="172"/>
        <end position="181"/>
    </location>
</feature>
<evidence type="ECO:0000313" key="3">
    <source>
        <dbReference type="Proteomes" id="UP000622797"/>
    </source>
</evidence>
<dbReference type="EMBL" id="JABEXW010001086">
    <property type="protein sequence ID" value="KAF4947790.1"/>
    <property type="molecule type" value="Genomic_DNA"/>
</dbReference>
<name>A0A8H4SY53_9HYPO</name>
<protein>
    <submittedName>
        <fullName evidence="2">Uncharacterized protein</fullName>
    </submittedName>
</protein>
<sequence>MTEKKSYKDFAPFGASSGRFQLADEPVDFTKTASRRPHVQAYVAYMIQSSEMAIHQRWKKCEEKACEDCRKKNTAEVAEPWFEFMVDKMAFNYSFQAKRKANVEVPEWPWPNAQHEDLVSPGAKKSAVYARYLTMKKREELKAAIAREEAAKTAPAVDPNAMTGLTGPAVDGQSNPSQLNAQAPAFSPASTGVLPSGEQGARNTQGLQDSIYADPKIVINAETLTKALPTGGSAKQRREIVWKEYVGKMSFIRPVAYAFEMEIDQIIPSSHFLSEQELRASNSLLTATRVFFVHKTRRLIADFGQGFTPAHLGARLELLHLWNAMLEWSVQVYRKVPLKLSECICLEKTTFPRGVGDDRPATRERAEAASSAAHTGQAIQGSVKLRDDLEIELNTLVKGSIKEIDAKLQTWLSSRPSLQREACVDIAVLKWLAKCEPSERQEVLRWREMAIASLRQLAE</sequence>
<evidence type="ECO:0000313" key="2">
    <source>
        <dbReference type="EMBL" id="KAF4947790.1"/>
    </source>
</evidence>
<reference evidence="2" key="2">
    <citation type="submission" date="2020-05" db="EMBL/GenBank/DDBJ databases">
        <authorList>
            <person name="Kim H.-S."/>
            <person name="Proctor R.H."/>
            <person name="Brown D.W."/>
        </authorList>
    </citation>
    <scope>NUCLEOTIDE SEQUENCE</scope>
    <source>
        <strain evidence="2">NRRL 20472</strain>
    </source>
</reference>
<keyword evidence="3" id="KW-1185">Reference proteome</keyword>
<organism evidence="2 3">
    <name type="scientific">Fusarium sarcochroum</name>
    <dbReference type="NCBI Taxonomy" id="1208366"/>
    <lineage>
        <taxon>Eukaryota</taxon>
        <taxon>Fungi</taxon>
        <taxon>Dikarya</taxon>
        <taxon>Ascomycota</taxon>
        <taxon>Pezizomycotina</taxon>
        <taxon>Sordariomycetes</taxon>
        <taxon>Hypocreomycetidae</taxon>
        <taxon>Hypocreales</taxon>
        <taxon>Nectriaceae</taxon>
        <taxon>Fusarium</taxon>
        <taxon>Fusarium lateritium species complex</taxon>
    </lineage>
</organism>
<feature type="region of interest" description="Disordered" evidence="1">
    <location>
        <begin position="150"/>
        <end position="203"/>
    </location>
</feature>